<evidence type="ECO:0000313" key="3">
    <source>
        <dbReference type="Proteomes" id="UP001612741"/>
    </source>
</evidence>
<evidence type="ECO:0000313" key="2">
    <source>
        <dbReference type="EMBL" id="MFI6496821.1"/>
    </source>
</evidence>
<evidence type="ECO:0000259" key="1">
    <source>
        <dbReference type="Pfam" id="PF03374"/>
    </source>
</evidence>
<gene>
    <name evidence="2" type="ORF">ACIBG2_05540</name>
</gene>
<dbReference type="Proteomes" id="UP001612741">
    <property type="component" value="Unassembled WGS sequence"/>
</dbReference>
<feature type="domain" description="Antirepressor protein C-terminal" evidence="1">
    <location>
        <begin position="155"/>
        <end position="256"/>
    </location>
</feature>
<dbReference type="Pfam" id="PF03374">
    <property type="entry name" value="ANT"/>
    <property type="match status" value="1"/>
</dbReference>
<dbReference type="EMBL" id="JBITGY010000002">
    <property type="protein sequence ID" value="MFI6496821.1"/>
    <property type="molecule type" value="Genomic_DNA"/>
</dbReference>
<protein>
    <submittedName>
        <fullName evidence="2">Phage antirepressor KilAC domain-containing protein</fullName>
    </submittedName>
</protein>
<comment type="caution">
    <text evidence="2">The sequence shown here is derived from an EMBL/GenBank/DDBJ whole genome shotgun (WGS) entry which is preliminary data.</text>
</comment>
<accession>A0ABW7YLQ4</accession>
<sequence length="272" mass="30715">MNELALTESSVLRQEYVERTDALDKVKALRKLADDFHVSTEMVAAYFEVGVEAIKSLVKDNRAELEVNDYRVINGDELRSFKDLCGIQGRGKSLALFTPRTVLNVGMLLRDSDVARSVRTYLLNAERQQRAIPRDYPSALRALATEVEAHNDTKEELAHEKPLAEAYRDLMDADGTFDWAAVAQIFARVTGGLGRNTFLDLLRSDDLKVLKANNTPYQFKGMDRFFKVIPTKAGRDATPTTRVTPDGLDWLRRRLVKHFNHQSALFVLGEIA</sequence>
<dbReference type="InterPro" id="IPR005039">
    <property type="entry name" value="Ant_C"/>
</dbReference>
<organism evidence="2 3">
    <name type="scientific">Nonomuraea typhae</name>
    <dbReference type="NCBI Taxonomy" id="2603600"/>
    <lineage>
        <taxon>Bacteria</taxon>
        <taxon>Bacillati</taxon>
        <taxon>Actinomycetota</taxon>
        <taxon>Actinomycetes</taxon>
        <taxon>Streptosporangiales</taxon>
        <taxon>Streptosporangiaceae</taxon>
        <taxon>Nonomuraea</taxon>
    </lineage>
</organism>
<proteinExistence type="predicted"/>
<reference evidence="2 3" key="1">
    <citation type="submission" date="2024-10" db="EMBL/GenBank/DDBJ databases">
        <title>The Natural Products Discovery Center: Release of the First 8490 Sequenced Strains for Exploring Actinobacteria Biosynthetic Diversity.</title>
        <authorList>
            <person name="Kalkreuter E."/>
            <person name="Kautsar S.A."/>
            <person name="Yang D."/>
            <person name="Bader C.D."/>
            <person name="Teijaro C.N."/>
            <person name="Fluegel L."/>
            <person name="Davis C.M."/>
            <person name="Simpson J.R."/>
            <person name="Lauterbach L."/>
            <person name="Steele A.D."/>
            <person name="Gui C."/>
            <person name="Meng S."/>
            <person name="Li G."/>
            <person name="Viehrig K."/>
            <person name="Ye F."/>
            <person name="Su P."/>
            <person name="Kiefer A.F."/>
            <person name="Nichols A."/>
            <person name="Cepeda A.J."/>
            <person name="Yan W."/>
            <person name="Fan B."/>
            <person name="Jiang Y."/>
            <person name="Adhikari A."/>
            <person name="Zheng C.-J."/>
            <person name="Schuster L."/>
            <person name="Cowan T.M."/>
            <person name="Smanski M.J."/>
            <person name="Chevrette M.G."/>
            <person name="De Carvalho L.P.S."/>
            <person name="Shen B."/>
        </authorList>
    </citation>
    <scope>NUCLEOTIDE SEQUENCE [LARGE SCALE GENOMIC DNA]</scope>
    <source>
        <strain evidence="2 3">NPDC050545</strain>
    </source>
</reference>
<name>A0ABW7YLQ4_9ACTN</name>
<dbReference type="RefSeq" id="WP_397079241.1">
    <property type="nucleotide sequence ID" value="NZ_JBITGY010000002.1"/>
</dbReference>
<keyword evidence="3" id="KW-1185">Reference proteome</keyword>